<dbReference type="EMBL" id="NPBS01000051">
    <property type="protein sequence ID" value="PAF25981.1"/>
    <property type="molecule type" value="Genomic_DNA"/>
</dbReference>
<dbReference type="Proteomes" id="UP000216133">
    <property type="component" value="Unassembled WGS sequence"/>
</dbReference>
<sequence length="605" mass="64673">MTLRKTATACTIAVLCIPSISFQAEANGHGEVAAKDEVVYANLLANGSLKDIYVVNGFDIATEGDISDFGAYEQVINLTDLSPIEQAEDGWQVTATAPAGMFYYQGNLPAETELPWIFDISYSLDGQSINPQELIGESGLVEIAIEVKQNEKADTTFFENYLLQLSVPLQSDVFHNIEAPDATIANVGKDKQAAFTIMPEESASFRLSADVEQFEFNGIEISALPASMAVEAPDTGELEEEMGTLTGAISELATGMGEIKKGMDELADGLSQLEDGSSDYQAGSEELALSGDELVQASSEIEAGLNELSSSLSEASAPEADVALDDSLFAAFDELSAGMSEAAASLEELSTHYGEAYGALKAAVESIPESDLTEEDIQTLYESNPNSDTLAQLVAYYQAGQEIKGTYAAVKEGLDAVQPVLEESKAGLEDIAAGIDELAGSLQEALGTIGIGEGFAQLSAGIDEVASQYSQFHEGLVDYTGGVSQLNDSYAHIHEGIGETAEGSTELSSGMEEIDHGAEELAEATADVPEQMQAEIDDMLSQYDKSDFEPVSFVSPENNDVIENVQFVFQTERLTLPEETQTEEDNTEENVSLWQRFLQLFGLGD</sequence>
<evidence type="ECO:0000313" key="2">
    <source>
        <dbReference type="EMBL" id="PAF25981.1"/>
    </source>
</evidence>
<feature type="chain" id="PRO_5012334327" description="YhgE/Pip domain-containing protein" evidence="1">
    <location>
        <begin position="27"/>
        <end position="605"/>
    </location>
</feature>
<dbReference type="InterPro" id="IPR023908">
    <property type="entry name" value="xxxLxxG_rpt"/>
</dbReference>
<organism evidence="2 3">
    <name type="scientific">Shouchella clausii</name>
    <name type="common">Alkalihalobacillus clausii</name>
    <dbReference type="NCBI Taxonomy" id="79880"/>
    <lineage>
        <taxon>Bacteria</taxon>
        <taxon>Bacillati</taxon>
        <taxon>Bacillota</taxon>
        <taxon>Bacilli</taxon>
        <taxon>Bacillales</taxon>
        <taxon>Bacillaceae</taxon>
        <taxon>Shouchella</taxon>
    </lineage>
</organism>
<accession>A0A268S2Q1</accession>
<dbReference type="SUPFAM" id="SSF58104">
    <property type="entry name" value="Methyl-accepting chemotaxis protein (MCP) signaling domain"/>
    <property type="match status" value="1"/>
</dbReference>
<evidence type="ECO:0000256" key="1">
    <source>
        <dbReference type="SAM" id="SignalP"/>
    </source>
</evidence>
<dbReference type="AlphaFoldDB" id="A0A268S2Q1"/>
<evidence type="ECO:0008006" key="4">
    <source>
        <dbReference type="Google" id="ProtNLM"/>
    </source>
</evidence>
<feature type="signal peptide" evidence="1">
    <location>
        <begin position="1"/>
        <end position="26"/>
    </location>
</feature>
<gene>
    <name evidence="2" type="ORF">CHH61_10720</name>
</gene>
<keyword evidence="1" id="KW-0732">Signal</keyword>
<dbReference type="NCBIfam" id="TIGR03057">
    <property type="entry name" value="xxxLxxG_by_4"/>
    <property type="match status" value="1"/>
</dbReference>
<proteinExistence type="predicted"/>
<protein>
    <recommendedName>
        <fullName evidence="4">YhgE/Pip domain-containing protein</fullName>
    </recommendedName>
</protein>
<comment type="caution">
    <text evidence="2">The sequence shown here is derived from an EMBL/GenBank/DDBJ whole genome shotgun (WGS) entry which is preliminary data.</text>
</comment>
<dbReference type="Gene3D" id="1.10.287.950">
    <property type="entry name" value="Methyl-accepting chemotaxis protein"/>
    <property type="match status" value="2"/>
</dbReference>
<evidence type="ECO:0000313" key="3">
    <source>
        <dbReference type="Proteomes" id="UP000216133"/>
    </source>
</evidence>
<name>A0A268S2Q1_SHOCL</name>
<dbReference type="RefSeq" id="WP_095327986.1">
    <property type="nucleotide sequence ID" value="NZ_NPBS01000051.1"/>
</dbReference>
<reference evidence="2 3" key="1">
    <citation type="submission" date="2017-07" db="EMBL/GenBank/DDBJ databases">
        <title>Isolation and whole genome analysis of endospore-forming bacteria from heroin.</title>
        <authorList>
            <person name="Kalinowski J."/>
            <person name="Ahrens B."/>
            <person name="Al-Dilaimi A."/>
            <person name="Winkler A."/>
            <person name="Wibberg D."/>
            <person name="Schleenbecker U."/>
            <person name="Ruckert C."/>
            <person name="Wolfel R."/>
            <person name="Grass G."/>
        </authorList>
    </citation>
    <scope>NUCLEOTIDE SEQUENCE [LARGE SCALE GENOMIC DNA]</scope>
    <source>
        <strain evidence="2 3">7523-2</strain>
    </source>
</reference>